<comment type="subcellular location">
    <subcellularLocation>
        <location evidence="1 8">Cell membrane</location>
        <topology evidence="1 8">Multi-pass membrane protein</topology>
    </subcellularLocation>
</comment>
<evidence type="ECO:0000256" key="9">
    <source>
        <dbReference type="RuleBase" id="RU363054"/>
    </source>
</evidence>
<dbReference type="RefSeq" id="WP_154526074.1">
    <property type="nucleotide sequence ID" value="NZ_VULZ01000010.1"/>
</dbReference>
<dbReference type="PANTHER" id="PTHR30425:SF2">
    <property type="entry name" value="ABC TRANSPORTER PERMEASE PROTEIN YQGH-RELATED"/>
    <property type="match status" value="1"/>
</dbReference>
<feature type="transmembrane region" description="Helical" evidence="8">
    <location>
        <begin position="207"/>
        <end position="229"/>
    </location>
</feature>
<feature type="transmembrane region" description="Helical" evidence="8">
    <location>
        <begin position="110"/>
        <end position="129"/>
    </location>
</feature>
<protein>
    <recommendedName>
        <fullName evidence="9">Phosphate transport system permease protein</fullName>
    </recommendedName>
</protein>
<keyword evidence="7 8" id="KW-0472">Membrane</keyword>
<dbReference type="InterPro" id="IPR035906">
    <property type="entry name" value="MetI-like_sf"/>
</dbReference>
<evidence type="ECO:0000256" key="4">
    <source>
        <dbReference type="ARBA" id="ARBA00022475"/>
    </source>
</evidence>
<comment type="caution">
    <text evidence="11">The sequence shown here is derived from an EMBL/GenBank/DDBJ whole genome shotgun (WGS) entry which is preliminary data.</text>
</comment>
<name>A0A6L5X7E4_9FIRM</name>
<evidence type="ECO:0000256" key="6">
    <source>
        <dbReference type="ARBA" id="ARBA00022989"/>
    </source>
</evidence>
<evidence type="ECO:0000256" key="3">
    <source>
        <dbReference type="ARBA" id="ARBA00022448"/>
    </source>
</evidence>
<dbReference type="SUPFAM" id="SSF161098">
    <property type="entry name" value="MetI-like"/>
    <property type="match status" value="1"/>
</dbReference>
<comment type="function">
    <text evidence="9">Part of the binding-protein-dependent transport system for phosphate; probably responsible for the translocation of the substrate across the membrane.</text>
</comment>
<dbReference type="GO" id="GO:0005315">
    <property type="term" value="F:phosphate transmembrane transporter activity"/>
    <property type="evidence" value="ECO:0007669"/>
    <property type="project" value="InterPro"/>
</dbReference>
<evidence type="ECO:0000256" key="1">
    <source>
        <dbReference type="ARBA" id="ARBA00004651"/>
    </source>
</evidence>
<dbReference type="EMBL" id="VULZ01000010">
    <property type="protein sequence ID" value="MSS15338.1"/>
    <property type="molecule type" value="Genomic_DNA"/>
</dbReference>
<dbReference type="InterPro" id="IPR051124">
    <property type="entry name" value="Phosphate_Transport_Permease"/>
</dbReference>
<dbReference type="InterPro" id="IPR000515">
    <property type="entry name" value="MetI-like"/>
</dbReference>
<dbReference type="AlphaFoldDB" id="A0A6L5X7E4"/>
<dbReference type="CDD" id="cd06261">
    <property type="entry name" value="TM_PBP2"/>
    <property type="match status" value="1"/>
</dbReference>
<keyword evidence="9" id="KW-0592">Phosphate transport</keyword>
<evidence type="ECO:0000313" key="11">
    <source>
        <dbReference type="EMBL" id="MSS15338.1"/>
    </source>
</evidence>
<accession>A0A6L5X7E4</accession>
<keyword evidence="5 8" id="KW-0812">Transmembrane</keyword>
<dbReference type="Pfam" id="PF00528">
    <property type="entry name" value="BPD_transp_1"/>
    <property type="match status" value="1"/>
</dbReference>
<keyword evidence="4 9" id="KW-1003">Cell membrane</keyword>
<evidence type="ECO:0000256" key="8">
    <source>
        <dbReference type="RuleBase" id="RU363032"/>
    </source>
</evidence>
<dbReference type="Proteomes" id="UP000481852">
    <property type="component" value="Unassembled WGS sequence"/>
</dbReference>
<dbReference type="GO" id="GO:0006817">
    <property type="term" value="P:phosphate ion transport"/>
    <property type="evidence" value="ECO:0007669"/>
    <property type="project" value="UniProtKB-KW"/>
</dbReference>
<evidence type="ECO:0000259" key="10">
    <source>
        <dbReference type="PROSITE" id="PS50928"/>
    </source>
</evidence>
<keyword evidence="12" id="KW-1185">Reference proteome</keyword>
<feature type="transmembrane region" description="Helical" evidence="8">
    <location>
        <begin position="70"/>
        <end position="98"/>
    </location>
</feature>
<feature type="transmembrane region" description="Helical" evidence="8">
    <location>
        <begin position="267"/>
        <end position="289"/>
    </location>
</feature>
<dbReference type="PROSITE" id="PS50928">
    <property type="entry name" value="ABC_TM1"/>
    <property type="match status" value="1"/>
</dbReference>
<feature type="domain" description="ABC transmembrane type-1" evidence="10">
    <location>
        <begin position="74"/>
        <end position="289"/>
    </location>
</feature>
<dbReference type="PANTHER" id="PTHR30425">
    <property type="entry name" value="PHOSPHATE TRANSPORT SYSTEM PERMEASE PROTEIN PST"/>
    <property type="match status" value="1"/>
</dbReference>
<evidence type="ECO:0000256" key="7">
    <source>
        <dbReference type="ARBA" id="ARBA00023136"/>
    </source>
</evidence>
<feature type="transmembrane region" description="Helical" evidence="8">
    <location>
        <begin position="12"/>
        <end position="34"/>
    </location>
</feature>
<evidence type="ECO:0000256" key="5">
    <source>
        <dbReference type="ARBA" id="ARBA00022692"/>
    </source>
</evidence>
<sequence length="297" mass="31744">MYSRGKEKTWKFFVMLCGLLMIALPIAIGVFLAIKGNALFYHYHHTLWEFLFTTTWKLKDDLTGGGQGGAAIFIVGSLIVCGLALLIAVPFSLAVAIFMTEIAPKTGNRILRPAVEIFVGIPSVVYGWIGMTVLVPALQSLFHLKTGRSVLAGGIVLAIMIFPSITTVAADAIRAVPVSARMAAYGLGATRWQVIHQIVMPAAKTSVLTGVILGLARAFGEALAVAMVIGKTPAFPKGIFGQTATMTTVIASRMAELMEGSEAKAGLWTIAFVLYLISLLFMFLIHLIAAKGAKKES</sequence>
<dbReference type="GO" id="GO:0005886">
    <property type="term" value="C:plasma membrane"/>
    <property type="evidence" value="ECO:0007669"/>
    <property type="project" value="UniProtKB-SubCell"/>
</dbReference>
<feature type="transmembrane region" description="Helical" evidence="8">
    <location>
        <begin position="149"/>
        <end position="173"/>
    </location>
</feature>
<dbReference type="NCBIfam" id="TIGR02138">
    <property type="entry name" value="phosphate_pstC"/>
    <property type="match status" value="1"/>
</dbReference>
<reference evidence="11 12" key="1">
    <citation type="submission" date="2019-08" db="EMBL/GenBank/DDBJ databases">
        <title>In-depth cultivation of the pig gut microbiome towards novel bacterial diversity and tailored functional studies.</title>
        <authorList>
            <person name="Wylensek D."/>
            <person name="Hitch T.C.A."/>
            <person name="Clavel T."/>
        </authorList>
    </citation>
    <scope>NUCLEOTIDE SEQUENCE [LARGE SCALE GENOMIC DNA]</scope>
    <source>
        <strain evidence="11 12">Oil+RF-744-WCA-WT-11</strain>
    </source>
</reference>
<dbReference type="InterPro" id="IPR011864">
    <property type="entry name" value="Phosphate_PstC"/>
</dbReference>
<gene>
    <name evidence="11" type="primary">pstC</name>
    <name evidence="11" type="ORF">FYJ35_09870</name>
</gene>
<proteinExistence type="inferred from homology"/>
<comment type="similarity">
    <text evidence="2 9">Belongs to the binding-protein-dependent transport system permease family. CysTW subfamily.</text>
</comment>
<keyword evidence="3 8" id="KW-0813">Transport</keyword>
<keyword evidence="6 8" id="KW-1133">Transmembrane helix</keyword>
<organism evidence="11 12">
    <name type="scientific">Porcincola intestinalis</name>
    <dbReference type="NCBI Taxonomy" id="2606632"/>
    <lineage>
        <taxon>Bacteria</taxon>
        <taxon>Bacillati</taxon>
        <taxon>Bacillota</taxon>
        <taxon>Clostridia</taxon>
        <taxon>Lachnospirales</taxon>
        <taxon>Lachnospiraceae</taxon>
        <taxon>Porcincola</taxon>
    </lineage>
</organism>
<dbReference type="Gene3D" id="1.10.3720.10">
    <property type="entry name" value="MetI-like"/>
    <property type="match status" value="1"/>
</dbReference>
<evidence type="ECO:0000313" key="12">
    <source>
        <dbReference type="Proteomes" id="UP000481852"/>
    </source>
</evidence>
<evidence type="ECO:0000256" key="2">
    <source>
        <dbReference type="ARBA" id="ARBA00007069"/>
    </source>
</evidence>